<dbReference type="SUPFAM" id="SSF56954">
    <property type="entry name" value="Outer membrane efflux proteins (OEP)"/>
    <property type="match status" value="1"/>
</dbReference>
<proteinExistence type="inferred from homology"/>
<feature type="coiled-coil region" evidence="2">
    <location>
        <begin position="304"/>
        <end position="331"/>
    </location>
</feature>
<reference evidence="4 6" key="2">
    <citation type="submission" date="2020-03" db="EMBL/GenBank/DDBJ databases">
        <title>Genomic Encyclopedia of Type Strains, Phase IV (KMG-IV): sequencing the most valuable type-strain genomes for metagenomic binning, comparative biology and taxonomic classification.</title>
        <authorList>
            <person name="Goeker M."/>
        </authorList>
    </citation>
    <scope>NUCLEOTIDE SEQUENCE [LARGE SCALE GENOMIC DNA]</scope>
    <source>
        <strain evidence="4 6">DSM 105722</strain>
    </source>
</reference>
<comment type="similarity">
    <text evidence="1">Belongs to the outer membrane factor (OMF) (TC 1.B.17) family.</text>
</comment>
<dbReference type="GO" id="GO:0015562">
    <property type="term" value="F:efflux transmembrane transporter activity"/>
    <property type="evidence" value="ECO:0007669"/>
    <property type="project" value="InterPro"/>
</dbReference>
<evidence type="ECO:0000256" key="2">
    <source>
        <dbReference type="SAM" id="Coils"/>
    </source>
</evidence>
<dbReference type="Gene3D" id="1.20.1600.10">
    <property type="entry name" value="Outer membrane efflux proteins (OEP)"/>
    <property type="match status" value="1"/>
</dbReference>
<keyword evidence="2" id="KW-0175">Coiled coil</keyword>
<dbReference type="InterPro" id="IPR003423">
    <property type="entry name" value="OMP_efflux"/>
</dbReference>
<evidence type="ECO:0000313" key="7">
    <source>
        <dbReference type="Proteomes" id="UP001302374"/>
    </source>
</evidence>
<name>A0A7X5YBM2_9BACT</name>
<dbReference type="RefSeq" id="WP_118303944.1">
    <property type="nucleotide sequence ID" value="NZ_BMPA01000005.1"/>
</dbReference>
<keyword evidence="7" id="KW-1185">Reference proteome</keyword>
<dbReference type="EMBL" id="CP043839">
    <property type="protein sequence ID" value="WOF12536.1"/>
    <property type="molecule type" value="Genomic_DNA"/>
</dbReference>
<organism evidence="4 6">
    <name type="scientific">Butyricimonas paravirosa</name>
    <dbReference type="NCBI Taxonomy" id="1472417"/>
    <lineage>
        <taxon>Bacteria</taxon>
        <taxon>Pseudomonadati</taxon>
        <taxon>Bacteroidota</taxon>
        <taxon>Bacteroidia</taxon>
        <taxon>Bacteroidales</taxon>
        <taxon>Odoribacteraceae</taxon>
        <taxon>Butyricimonas</taxon>
    </lineage>
</organism>
<keyword evidence="3" id="KW-0732">Signal</keyword>
<reference evidence="5 7" key="1">
    <citation type="submission" date="2019-09" db="EMBL/GenBank/DDBJ databases">
        <title>Butyricimonas paravirosa DSM 105722 (=214-4 = JCM 18677 = CCUG 65563).</title>
        <authorList>
            <person name="Le Roy T."/>
            <person name="Cani P.D."/>
        </authorList>
    </citation>
    <scope>NUCLEOTIDE SEQUENCE [LARGE SCALE GENOMIC DNA]</scope>
    <source>
        <strain evidence="5 7">DSM 105722</strain>
    </source>
</reference>
<gene>
    <name evidence="5" type="ORF">F1644_09790</name>
    <name evidence="4" type="ORF">GGR15_001788</name>
</gene>
<dbReference type="AlphaFoldDB" id="A0A7X5YBM2"/>
<protein>
    <submittedName>
        <fullName evidence="4">Outer membrane protein TolC</fullName>
    </submittedName>
    <submittedName>
        <fullName evidence="5">TolC family protein</fullName>
    </submittedName>
</protein>
<evidence type="ECO:0000313" key="4">
    <source>
        <dbReference type="EMBL" id="NJC18169.1"/>
    </source>
</evidence>
<accession>A0A7X5YBM2</accession>
<dbReference type="PANTHER" id="PTHR30203:SF24">
    <property type="entry name" value="BLR4935 PROTEIN"/>
    <property type="match status" value="1"/>
</dbReference>
<feature type="signal peptide" evidence="3">
    <location>
        <begin position="1"/>
        <end position="21"/>
    </location>
</feature>
<evidence type="ECO:0000313" key="6">
    <source>
        <dbReference type="Proteomes" id="UP000576368"/>
    </source>
</evidence>
<dbReference type="Pfam" id="PF02321">
    <property type="entry name" value="OEP"/>
    <property type="match status" value="2"/>
</dbReference>
<feature type="chain" id="PRO_5030809938" evidence="3">
    <location>
        <begin position="22"/>
        <end position="395"/>
    </location>
</feature>
<evidence type="ECO:0000256" key="3">
    <source>
        <dbReference type="SAM" id="SignalP"/>
    </source>
</evidence>
<dbReference type="Proteomes" id="UP000576368">
    <property type="component" value="Unassembled WGS sequence"/>
</dbReference>
<dbReference type="Proteomes" id="UP001302374">
    <property type="component" value="Chromosome"/>
</dbReference>
<evidence type="ECO:0000313" key="5">
    <source>
        <dbReference type="EMBL" id="WOF12536.1"/>
    </source>
</evidence>
<evidence type="ECO:0000256" key="1">
    <source>
        <dbReference type="ARBA" id="ARBA00007613"/>
    </source>
</evidence>
<sequence length="395" mass="44711">MKTYKLYILGWMLLGTLTTRAQNSIDQVLKSIETNNKSLQANTKMTDAQKLEAQTGKFLANPSVEWEQMWGNRNNPGSEYTLTVKQSLDFPTTYSNKNKLANLKANTIGFQSAAYRQQLLLNAKQTCIEIIYLRKQKSLLDERLANAETMFALYKKRFESGDANQLELNKIQLELLNAQNQSRLNKAALTAAEEQLRNLNGGNPITFDATDYPAGEELINFDQLQAAFMEADPNLKSLTGDQEIANREVKLSRSLTLPKFDVGYKRNAASDHVASNGFMVGVSIPLFENKNTVKKAKAQAEFATASLEDNRLNLKTNLQQLYQQAEALQISRADYAKVLEQQRNIELLNKALNAGQLSVIDYFTELSTIYDSHQSYLDVEKEYHSILAQLYQYKL</sequence>
<dbReference type="InterPro" id="IPR010131">
    <property type="entry name" value="MdtP/NodT-like"/>
</dbReference>
<dbReference type="GeneID" id="86891584"/>
<dbReference type="EMBL" id="JAATLI010000006">
    <property type="protein sequence ID" value="NJC18169.1"/>
    <property type="molecule type" value="Genomic_DNA"/>
</dbReference>
<dbReference type="PANTHER" id="PTHR30203">
    <property type="entry name" value="OUTER MEMBRANE CATION EFFLUX PROTEIN"/>
    <property type="match status" value="1"/>
</dbReference>